<dbReference type="Pfam" id="PF13591">
    <property type="entry name" value="MerR_2"/>
    <property type="match status" value="1"/>
</dbReference>
<gene>
    <name evidence="1" type="ORF">DFJ67_0039</name>
</gene>
<dbReference type="Gene3D" id="1.10.1660.10">
    <property type="match status" value="1"/>
</dbReference>
<comment type="caution">
    <text evidence="1">The sequence shown here is derived from an EMBL/GenBank/DDBJ whole genome shotgun (WGS) entry which is preliminary data.</text>
</comment>
<accession>A0A3D9ZB21</accession>
<keyword evidence="2" id="KW-1185">Reference proteome</keyword>
<organism evidence="1 2">
    <name type="scientific">Asanoa ferruginea</name>
    <dbReference type="NCBI Taxonomy" id="53367"/>
    <lineage>
        <taxon>Bacteria</taxon>
        <taxon>Bacillati</taxon>
        <taxon>Actinomycetota</taxon>
        <taxon>Actinomycetes</taxon>
        <taxon>Micromonosporales</taxon>
        <taxon>Micromonosporaceae</taxon>
        <taxon>Asanoa</taxon>
    </lineage>
</organism>
<sequence>MAFALIRGPMLSLDGFAARCGLHPDLVRRFVALGLLRADRDAAGRLWLAPAEVITMARVQRLHEGLALNYAAIGVVLDLLARIDELEAAHEGGEPQWTPTG</sequence>
<dbReference type="AlphaFoldDB" id="A0A3D9ZB21"/>
<reference evidence="1 2" key="1">
    <citation type="submission" date="2018-08" db="EMBL/GenBank/DDBJ databases">
        <title>Sequencing the genomes of 1000 actinobacteria strains.</title>
        <authorList>
            <person name="Klenk H.-P."/>
        </authorList>
    </citation>
    <scope>NUCLEOTIDE SEQUENCE [LARGE SCALE GENOMIC DNA]</scope>
    <source>
        <strain evidence="1 2">DSM 44099</strain>
    </source>
</reference>
<name>A0A3D9ZB21_9ACTN</name>
<dbReference type="RefSeq" id="WP_116065997.1">
    <property type="nucleotide sequence ID" value="NZ_BONB01000076.1"/>
</dbReference>
<evidence type="ECO:0000313" key="1">
    <source>
        <dbReference type="EMBL" id="REF94129.1"/>
    </source>
</evidence>
<dbReference type="Proteomes" id="UP000256913">
    <property type="component" value="Unassembled WGS sequence"/>
</dbReference>
<evidence type="ECO:0000313" key="2">
    <source>
        <dbReference type="Proteomes" id="UP000256913"/>
    </source>
</evidence>
<protein>
    <submittedName>
        <fullName evidence="1">MerR-like DNA binding protein</fullName>
    </submittedName>
</protein>
<dbReference type="EMBL" id="QUMQ01000001">
    <property type="protein sequence ID" value="REF94129.1"/>
    <property type="molecule type" value="Genomic_DNA"/>
</dbReference>
<dbReference type="OrthoDB" id="5526358at2"/>
<proteinExistence type="predicted"/>